<sequence length="188" mass="21858">MVGPFSTSRLILRTFTLGDLDDVWAYQRRPEVARFMSWSARDREQSRCSLQQMVREDGLRVEGDCLTLAVVRRDTGRVVGHVELVWRSREHRRGELGYVLDPRHQGHGYATEAATAMLRYGFETFGLHRIVARCSTRNTASAQLMERLGMRREAHFRECAFGKGEWRDEYVYALLHAEWTRTAHRRGG</sequence>
<dbReference type="SUPFAM" id="SSF55729">
    <property type="entry name" value="Acyl-CoA N-acyltransferases (Nat)"/>
    <property type="match status" value="1"/>
</dbReference>
<gene>
    <name evidence="1" type="ORF">GA0070618_3695</name>
</gene>
<dbReference type="Pfam" id="PF13302">
    <property type="entry name" value="Acetyltransf_3"/>
    <property type="match status" value="1"/>
</dbReference>
<name>A0A1C4Y8S3_MICEC</name>
<accession>A0A1C4Y8S3</accession>
<dbReference type="CDD" id="cd04301">
    <property type="entry name" value="NAT_SF"/>
    <property type="match status" value="1"/>
</dbReference>
<dbReference type="InterPro" id="IPR016181">
    <property type="entry name" value="Acyl_CoA_acyltransferase"/>
</dbReference>
<dbReference type="InterPro" id="IPR051531">
    <property type="entry name" value="N-acetyltransferase"/>
</dbReference>
<organism evidence="1 2">
    <name type="scientific">Micromonospora echinospora</name>
    <name type="common">Micromonospora purpurea</name>
    <dbReference type="NCBI Taxonomy" id="1877"/>
    <lineage>
        <taxon>Bacteria</taxon>
        <taxon>Bacillati</taxon>
        <taxon>Actinomycetota</taxon>
        <taxon>Actinomycetes</taxon>
        <taxon>Micromonosporales</taxon>
        <taxon>Micromonosporaceae</taxon>
        <taxon>Micromonospora</taxon>
    </lineage>
</organism>
<proteinExistence type="predicted"/>
<keyword evidence="1" id="KW-0808">Transferase</keyword>
<protein>
    <submittedName>
        <fullName evidence="1">Protein N-acetyltransferase, RimJ/RimL family</fullName>
    </submittedName>
</protein>
<dbReference type="InterPro" id="IPR000182">
    <property type="entry name" value="GNAT_dom"/>
</dbReference>
<dbReference type="PANTHER" id="PTHR43792:SF1">
    <property type="entry name" value="N-ACETYLTRANSFERASE DOMAIN-CONTAINING PROTEIN"/>
    <property type="match status" value="1"/>
</dbReference>
<evidence type="ECO:0000313" key="2">
    <source>
        <dbReference type="Proteomes" id="UP000198253"/>
    </source>
</evidence>
<dbReference type="PANTHER" id="PTHR43792">
    <property type="entry name" value="GNAT FAMILY, PUTATIVE (AFU_ORTHOLOGUE AFUA_3G00765)-RELATED-RELATED"/>
    <property type="match status" value="1"/>
</dbReference>
<reference evidence="2" key="1">
    <citation type="submission" date="2016-06" db="EMBL/GenBank/DDBJ databases">
        <authorList>
            <person name="Varghese N."/>
            <person name="Submissions Spin"/>
        </authorList>
    </citation>
    <scope>NUCLEOTIDE SEQUENCE [LARGE SCALE GENOMIC DNA]</scope>
    <source>
        <strain evidence="2">DSM 43816</strain>
    </source>
</reference>
<dbReference type="GO" id="GO:0016747">
    <property type="term" value="F:acyltransferase activity, transferring groups other than amino-acyl groups"/>
    <property type="evidence" value="ECO:0007669"/>
    <property type="project" value="InterPro"/>
</dbReference>
<dbReference type="OrthoDB" id="9132139at2"/>
<dbReference type="PROSITE" id="PS51186">
    <property type="entry name" value="GNAT"/>
    <property type="match status" value="1"/>
</dbReference>
<dbReference type="Gene3D" id="3.40.630.30">
    <property type="match status" value="1"/>
</dbReference>
<dbReference type="AlphaFoldDB" id="A0A1C4Y8S3"/>
<dbReference type="InParanoid" id="A0A1C4Y8S3"/>
<dbReference type="EMBL" id="LT607413">
    <property type="protein sequence ID" value="SCF17122.1"/>
    <property type="molecule type" value="Genomic_DNA"/>
</dbReference>
<keyword evidence="2" id="KW-1185">Reference proteome</keyword>
<dbReference type="Proteomes" id="UP000198253">
    <property type="component" value="Chromosome I"/>
</dbReference>
<dbReference type="RefSeq" id="WP_088982734.1">
    <property type="nucleotide sequence ID" value="NZ_LT607413.1"/>
</dbReference>
<evidence type="ECO:0000313" key="1">
    <source>
        <dbReference type="EMBL" id="SCF17122.1"/>
    </source>
</evidence>